<sequence>MHSVLGYADAQKDCCCQKCDIGKRIQVTCLYKDLSEYYATKEMYEISGGKKYGCLLKKIVSSRVVSTKFMLTVTQGNLSKPRTQILNHFPEKSTIQYSLEYVGYAKPRNEGHHG</sequence>
<proteinExistence type="predicted"/>
<evidence type="ECO:0000313" key="2">
    <source>
        <dbReference type="Proteomes" id="UP000824120"/>
    </source>
</evidence>
<organism evidence="1 2">
    <name type="scientific">Solanum commersonii</name>
    <name type="common">Commerson's wild potato</name>
    <name type="synonym">Commerson's nightshade</name>
    <dbReference type="NCBI Taxonomy" id="4109"/>
    <lineage>
        <taxon>Eukaryota</taxon>
        <taxon>Viridiplantae</taxon>
        <taxon>Streptophyta</taxon>
        <taxon>Embryophyta</taxon>
        <taxon>Tracheophyta</taxon>
        <taxon>Spermatophyta</taxon>
        <taxon>Magnoliopsida</taxon>
        <taxon>eudicotyledons</taxon>
        <taxon>Gunneridae</taxon>
        <taxon>Pentapetalae</taxon>
        <taxon>asterids</taxon>
        <taxon>lamiids</taxon>
        <taxon>Solanales</taxon>
        <taxon>Solanaceae</taxon>
        <taxon>Solanoideae</taxon>
        <taxon>Solaneae</taxon>
        <taxon>Solanum</taxon>
    </lineage>
</organism>
<reference evidence="1 2" key="1">
    <citation type="submission" date="2020-09" db="EMBL/GenBank/DDBJ databases">
        <title>De no assembly of potato wild relative species, Solanum commersonii.</title>
        <authorList>
            <person name="Cho K."/>
        </authorList>
    </citation>
    <scope>NUCLEOTIDE SEQUENCE [LARGE SCALE GENOMIC DNA]</scope>
    <source>
        <strain evidence="1">LZ3.2</strain>
        <tissue evidence="1">Leaf</tissue>
    </source>
</reference>
<comment type="caution">
    <text evidence="1">The sequence shown here is derived from an EMBL/GenBank/DDBJ whole genome shotgun (WGS) entry which is preliminary data.</text>
</comment>
<dbReference type="AlphaFoldDB" id="A0A9J6AZW1"/>
<protein>
    <submittedName>
        <fullName evidence="1">Uncharacterized protein</fullName>
    </submittedName>
</protein>
<evidence type="ECO:0000313" key="1">
    <source>
        <dbReference type="EMBL" id="KAG5629980.1"/>
    </source>
</evidence>
<name>A0A9J6AZW1_SOLCO</name>
<gene>
    <name evidence="1" type="ORF">H5410_001697</name>
</gene>
<dbReference type="EMBL" id="JACXVP010000001">
    <property type="protein sequence ID" value="KAG5629980.1"/>
    <property type="molecule type" value="Genomic_DNA"/>
</dbReference>
<dbReference type="Proteomes" id="UP000824120">
    <property type="component" value="Chromosome 1"/>
</dbReference>
<keyword evidence="2" id="KW-1185">Reference proteome</keyword>
<accession>A0A9J6AZW1</accession>
<dbReference type="OrthoDB" id="1305340at2759"/>